<protein>
    <submittedName>
        <fullName evidence="3">Uncharacterized protein LOC104230756</fullName>
    </submittedName>
</protein>
<feature type="domain" description="Tf2-1-like SH3-like" evidence="1">
    <location>
        <begin position="6"/>
        <end position="48"/>
    </location>
</feature>
<evidence type="ECO:0000313" key="3">
    <source>
        <dbReference type="RefSeq" id="XP_009781933.1"/>
    </source>
</evidence>
<dbReference type="AlphaFoldDB" id="A0A1U7WTK6"/>
<evidence type="ECO:0000313" key="2">
    <source>
        <dbReference type="Proteomes" id="UP000189701"/>
    </source>
</evidence>
<reference evidence="3" key="2">
    <citation type="submission" date="2025-08" db="UniProtKB">
        <authorList>
            <consortium name="RefSeq"/>
        </authorList>
    </citation>
    <scope>IDENTIFICATION</scope>
    <source>
        <tissue evidence="3">Leaf</tissue>
    </source>
</reference>
<dbReference type="Proteomes" id="UP000189701">
    <property type="component" value="Unplaced"/>
</dbReference>
<dbReference type="PANTHER" id="PTHR46148:SF60">
    <property type="entry name" value="CHROMO DOMAIN-CONTAINING PROTEIN"/>
    <property type="match status" value="1"/>
</dbReference>
<gene>
    <name evidence="3" type="primary">LOC104230756</name>
</gene>
<dbReference type="InterPro" id="IPR056924">
    <property type="entry name" value="SH3_Tf2-1"/>
</dbReference>
<accession>A0A1U7WTK6</accession>
<keyword evidence="2" id="KW-1185">Reference proteome</keyword>
<sequence length="130" mass="14883">MKGVMRLGKKAKLSPRYIGPFEILERVGDVAYRRALPPSLSAFHHVFHTLFHDLMSPVGPYRDLGHEQCPESKESKSPVISHLRDQASQLQSLRGSYLRSTHRKCKEKLGQRFSHLRKKFGKGSDCKCDH</sequence>
<dbReference type="PANTHER" id="PTHR46148">
    <property type="entry name" value="CHROMO DOMAIN-CONTAINING PROTEIN"/>
    <property type="match status" value="1"/>
</dbReference>
<evidence type="ECO:0000259" key="1">
    <source>
        <dbReference type="Pfam" id="PF24626"/>
    </source>
</evidence>
<reference evidence="2" key="1">
    <citation type="journal article" date="2013" name="Genome Biol.">
        <title>Reference genomes and transcriptomes of Nicotiana sylvestris and Nicotiana tomentosiformis.</title>
        <authorList>
            <person name="Sierro N."/>
            <person name="Battey J.N."/>
            <person name="Ouadi S."/>
            <person name="Bovet L."/>
            <person name="Goepfert S."/>
            <person name="Bakaher N."/>
            <person name="Peitsch M.C."/>
            <person name="Ivanov N.V."/>
        </authorList>
    </citation>
    <scope>NUCLEOTIDE SEQUENCE [LARGE SCALE GENOMIC DNA]</scope>
</reference>
<dbReference type="RefSeq" id="XP_009781933.1">
    <property type="nucleotide sequence ID" value="XM_009783631.1"/>
</dbReference>
<organism evidence="2 3">
    <name type="scientific">Nicotiana sylvestris</name>
    <name type="common">Wood tobacco</name>
    <name type="synonym">South American tobacco</name>
    <dbReference type="NCBI Taxonomy" id="4096"/>
    <lineage>
        <taxon>Eukaryota</taxon>
        <taxon>Viridiplantae</taxon>
        <taxon>Streptophyta</taxon>
        <taxon>Embryophyta</taxon>
        <taxon>Tracheophyta</taxon>
        <taxon>Spermatophyta</taxon>
        <taxon>Magnoliopsida</taxon>
        <taxon>eudicotyledons</taxon>
        <taxon>Gunneridae</taxon>
        <taxon>Pentapetalae</taxon>
        <taxon>asterids</taxon>
        <taxon>lamiids</taxon>
        <taxon>Solanales</taxon>
        <taxon>Solanaceae</taxon>
        <taxon>Nicotianoideae</taxon>
        <taxon>Nicotianeae</taxon>
        <taxon>Nicotiana</taxon>
    </lineage>
</organism>
<name>A0A1U7WTK6_NICSY</name>
<dbReference type="eggNOG" id="KOG0017">
    <property type="taxonomic scope" value="Eukaryota"/>
</dbReference>
<proteinExistence type="predicted"/>
<dbReference type="Pfam" id="PF24626">
    <property type="entry name" value="SH3_Tf2-1"/>
    <property type="match status" value="1"/>
</dbReference>